<gene>
    <name evidence="1" type="ORF">DWQ67_08770</name>
</gene>
<dbReference type="EMBL" id="QQXL01000005">
    <property type="protein sequence ID" value="RKW70051.1"/>
    <property type="molecule type" value="Genomic_DNA"/>
</dbReference>
<evidence type="ECO:0008006" key="3">
    <source>
        <dbReference type="Google" id="ProtNLM"/>
    </source>
</evidence>
<organism evidence="1 2">
    <name type="scientific">Galactobacter caseinivorans</name>
    <dbReference type="NCBI Taxonomy" id="2676123"/>
    <lineage>
        <taxon>Bacteria</taxon>
        <taxon>Bacillati</taxon>
        <taxon>Actinomycetota</taxon>
        <taxon>Actinomycetes</taxon>
        <taxon>Micrococcales</taxon>
        <taxon>Micrococcaceae</taxon>
        <taxon>Galactobacter</taxon>
    </lineage>
</organism>
<sequence length="329" mass="35594">MHTSLQLMLPTDHSPRLARQFAAGHLIRIAPGQYVDAQHWTAAPRHVRADVLARAWALRTKEPLCCETALLLHGVPLFGTADRLTALSRSGNQGRQGMVPISASAQIPVGWVPELIRHRHSAPTVATQDGHVTVHPAYAAAQILAHGSLPEAITVADAAAKAESAPTHVGHADENEWLRRDMVRGAIAELSYGAWRRRATARLAAGSALAESVAESGSRAVMLGAGLEAPVLQHSVHDHHGFVARVDFWWPRLELVGEVDGMLKYAGKQAGARLDTRDAVRAEKHRENRILATGVQLRRWGWNSITAPEQLIRTLTGAGVPSSPGDRLL</sequence>
<dbReference type="Proteomes" id="UP000273119">
    <property type="component" value="Unassembled WGS sequence"/>
</dbReference>
<evidence type="ECO:0000313" key="1">
    <source>
        <dbReference type="EMBL" id="RKW70051.1"/>
    </source>
</evidence>
<comment type="caution">
    <text evidence="1">The sequence shown here is derived from an EMBL/GenBank/DDBJ whole genome shotgun (WGS) entry which is preliminary data.</text>
</comment>
<reference evidence="1 2" key="1">
    <citation type="submission" date="2018-07" db="EMBL/GenBank/DDBJ databases">
        <title>Arthrobacter sp. nov., isolated from raw cow's milk with high bacterial count.</title>
        <authorList>
            <person name="Hahne J."/>
            <person name="Isele D."/>
            <person name="Lipski A."/>
        </authorList>
    </citation>
    <scope>NUCLEOTIDE SEQUENCE [LARGE SCALE GENOMIC DNA]</scope>
    <source>
        <strain evidence="1 2">JZ R-183</strain>
    </source>
</reference>
<proteinExistence type="predicted"/>
<dbReference type="RefSeq" id="WP_121485239.1">
    <property type="nucleotide sequence ID" value="NZ_QQXL01000005.1"/>
</dbReference>
<keyword evidence="2" id="KW-1185">Reference proteome</keyword>
<evidence type="ECO:0000313" key="2">
    <source>
        <dbReference type="Proteomes" id="UP000273119"/>
    </source>
</evidence>
<dbReference type="AlphaFoldDB" id="A0A496PHT7"/>
<protein>
    <recommendedName>
        <fullName evidence="3">Type IV toxin-antitoxin system AbiEi family antitoxin domain-containing protein</fullName>
    </recommendedName>
</protein>
<accession>A0A496PHT7</accession>
<name>A0A496PHT7_9MICC</name>